<evidence type="ECO:0000313" key="2">
    <source>
        <dbReference type="Proteomes" id="UP001195483"/>
    </source>
</evidence>
<reference evidence="1" key="3">
    <citation type="submission" date="2023-05" db="EMBL/GenBank/DDBJ databases">
        <authorList>
            <person name="Smith C.H."/>
        </authorList>
    </citation>
    <scope>NUCLEOTIDE SEQUENCE</scope>
    <source>
        <strain evidence="1">CHS0354</strain>
        <tissue evidence="1">Mantle</tissue>
    </source>
</reference>
<protein>
    <submittedName>
        <fullName evidence="1">Uncharacterized protein</fullName>
    </submittedName>
</protein>
<sequence>MFENLIQTCTSSRKPVNHLPFKTVGFISSSSHWKGLVIVGAFSNVDHGPSSTTATGYLHGSGIG</sequence>
<proteinExistence type="predicted"/>
<organism evidence="1 2">
    <name type="scientific">Potamilus streckersoni</name>
    <dbReference type="NCBI Taxonomy" id="2493646"/>
    <lineage>
        <taxon>Eukaryota</taxon>
        <taxon>Metazoa</taxon>
        <taxon>Spiralia</taxon>
        <taxon>Lophotrochozoa</taxon>
        <taxon>Mollusca</taxon>
        <taxon>Bivalvia</taxon>
        <taxon>Autobranchia</taxon>
        <taxon>Heteroconchia</taxon>
        <taxon>Palaeoheterodonta</taxon>
        <taxon>Unionida</taxon>
        <taxon>Unionoidea</taxon>
        <taxon>Unionidae</taxon>
        <taxon>Ambleminae</taxon>
        <taxon>Lampsilini</taxon>
        <taxon>Potamilus</taxon>
    </lineage>
</organism>
<accession>A0AAE0RYE0</accession>
<keyword evidence="2" id="KW-1185">Reference proteome</keyword>
<name>A0AAE0RYE0_9BIVA</name>
<reference evidence="1" key="2">
    <citation type="journal article" date="2021" name="Genome Biol. Evol.">
        <title>Developing a high-quality reference genome for a parasitic bivalve with doubly uniparental inheritance (Bivalvia: Unionida).</title>
        <authorList>
            <person name="Smith C.H."/>
        </authorList>
    </citation>
    <scope>NUCLEOTIDE SEQUENCE</scope>
    <source>
        <strain evidence="1">CHS0354</strain>
        <tissue evidence="1">Mantle</tissue>
    </source>
</reference>
<dbReference type="Proteomes" id="UP001195483">
    <property type="component" value="Unassembled WGS sequence"/>
</dbReference>
<reference evidence="1" key="1">
    <citation type="journal article" date="2021" name="Genome Biol. Evol.">
        <title>A High-Quality Reference Genome for a Parasitic Bivalve with Doubly Uniparental Inheritance (Bivalvia: Unionida).</title>
        <authorList>
            <person name="Smith C.H."/>
        </authorList>
    </citation>
    <scope>NUCLEOTIDE SEQUENCE</scope>
    <source>
        <strain evidence="1">CHS0354</strain>
    </source>
</reference>
<dbReference type="EMBL" id="JAEAOA010000620">
    <property type="protein sequence ID" value="KAK3581853.1"/>
    <property type="molecule type" value="Genomic_DNA"/>
</dbReference>
<evidence type="ECO:0000313" key="1">
    <source>
        <dbReference type="EMBL" id="KAK3581853.1"/>
    </source>
</evidence>
<gene>
    <name evidence="1" type="ORF">CHS0354_009741</name>
</gene>
<dbReference type="AlphaFoldDB" id="A0AAE0RYE0"/>
<feature type="non-terminal residue" evidence="1">
    <location>
        <position position="64"/>
    </location>
</feature>
<comment type="caution">
    <text evidence="1">The sequence shown here is derived from an EMBL/GenBank/DDBJ whole genome shotgun (WGS) entry which is preliminary data.</text>
</comment>